<dbReference type="InterPro" id="IPR045218">
    <property type="entry name" value="DA1-like"/>
</dbReference>
<dbReference type="PANTHER" id="PTHR24209:SF25">
    <property type="entry name" value="PROTEIN DA1-RELATED 1"/>
    <property type="match status" value="1"/>
</dbReference>
<dbReference type="EMBL" id="JMQI01000026">
    <property type="protein sequence ID" value="KDN21854.1"/>
    <property type="molecule type" value="Genomic_DNA"/>
</dbReference>
<evidence type="ECO:0000313" key="2">
    <source>
        <dbReference type="EMBL" id="KDN21854.1"/>
    </source>
</evidence>
<evidence type="ECO:0000313" key="3">
    <source>
        <dbReference type="Proteomes" id="UP000027345"/>
    </source>
</evidence>
<keyword evidence="3" id="KW-1185">Reference proteome</keyword>
<name>A0A066UCJ3_9PSEU</name>
<dbReference type="eggNOG" id="COG2114">
    <property type="taxonomic scope" value="Bacteria"/>
</dbReference>
<comment type="caution">
    <text evidence="2">The sequence shown here is derived from an EMBL/GenBank/DDBJ whole genome shotgun (WGS) entry which is preliminary data.</text>
</comment>
<proteinExistence type="predicted"/>
<dbReference type="STRING" id="287986.DV20_13065"/>
<dbReference type="PANTHER" id="PTHR24209">
    <property type="entry name" value="PROTEIN DA1-RELATED 2"/>
    <property type="match status" value="1"/>
</dbReference>
<dbReference type="AlphaFoldDB" id="A0A066UCJ3"/>
<dbReference type="GO" id="GO:0043130">
    <property type="term" value="F:ubiquitin binding"/>
    <property type="evidence" value="ECO:0007669"/>
    <property type="project" value="TreeGrafter"/>
</dbReference>
<feature type="domain" description="Protein DA1-like" evidence="1">
    <location>
        <begin position="18"/>
        <end position="88"/>
    </location>
</feature>
<evidence type="ECO:0000259" key="1">
    <source>
        <dbReference type="Pfam" id="PF12315"/>
    </source>
</evidence>
<sequence>MELVEPGILRAGTGEGFVGETVVEQRRLRGVSGVQSIKVVSGMPATRFGHVVAHEMGHGWLTRCPGDRSLTTEEGICELIGSWWLRHRGGRLAAYYLEQMWQNPDPVYGDGYRSVCRKLGSLSPGEVVRRVETTGRL</sequence>
<accession>A0A066UCJ3</accession>
<organism evidence="2 3">
    <name type="scientific">Amycolatopsis rifamycinica</name>
    <dbReference type="NCBI Taxonomy" id="287986"/>
    <lineage>
        <taxon>Bacteria</taxon>
        <taxon>Bacillati</taxon>
        <taxon>Actinomycetota</taxon>
        <taxon>Actinomycetes</taxon>
        <taxon>Pseudonocardiales</taxon>
        <taxon>Pseudonocardiaceae</taxon>
        <taxon>Amycolatopsis</taxon>
    </lineage>
</organism>
<dbReference type="Pfam" id="PF12315">
    <property type="entry name" value="DA1-like"/>
    <property type="match status" value="1"/>
</dbReference>
<reference evidence="2 3" key="1">
    <citation type="submission" date="2014-05" db="EMBL/GenBank/DDBJ databases">
        <title>Draft genome sequence of Amycolatopsis rifamycinica DSM 46095.</title>
        <authorList>
            <person name="Lal R."/>
            <person name="Saxena A."/>
            <person name="Kumari R."/>
            <person name="Mukherjee U."/>
            <person name="Singh P."/>
            <person name="Sangwan N."/>
            <person name="Mahato N.K."/>
        </authorList>
    </citation>
    <scope>NUCLEOTIDE SEQUENCE [LARGE SCALE GENOMIC DNA]</scope>
    <source>
        <strain evidence="2 3">DSM 46095</strain>
    </source>
</reference>
<dbReference type="Proteomes" id="UP000027345">
    <property type="component" value="Unassembled WGS sequence"/>
</dbReference>
<protein>
    <recommendedName>
        <fullName evidence="1">Protein DA1-like domain-containing protein</fullName>
    </recommendedName>
</protein>
<gene>
    <name evidence="2" type="ORF">DV20_13065</name>
</gene>
<dbReference type="InterPro" id="IPR022087">
    <property type="entry name" value="DA1-like_dom"/>
</dbReference>